<dbReference type="AlphaFoldDB" id="X0XYL5"/>
<accession>X0XYL5</accession>
<reference evidence="2" key="1">
    <citation type="journal article" date="2014" name="Front. Microbiol.">
        <title>High frequency of phylogenetically diverse reductive dehalogenase-homologous genes in deep subseafloor sedimentary metagenomes.</title>
        <authorList>
            <person name="Kawai M."/>
            <person name="Futagami T."/>
            <person name="Toyoda A."/>
            <person name="Takaki Y."/>
            <person name="Nishi S."/>
            <person name="Hori S."/>
            <person name="Arai W."/>
            <person name="Tsubouchi T."/>
            <person name="Morono Y."/>
            <person name="Uchiyama I."/>
            <person name="Ito T."/>
            <person name="Fujiyama A."/>
            <person name="Inagaki F."/>
            <person name="Takami H."/>
        </authorList>
    </citation>
    <scope>NUCLEOTIDE SEQUENCE</scope>
    <source>
        <strain evidence="2">Expedition CK06-06</strain>
    </source>
</reference>
<evidence type="ECO:0008006" key="3">
    <source>
        <dbReference type="Google" id="ProtNLM"/>
    </source>
</evidence>
<organism evidence="2">
    <name type="scientific">marine sediment metagenome</name>
    <dbReference type="NCBI Taxonomy" id="412755"/>
    <lineage>
        <taxon>unclassified sequences</taxon>
        <taxon>metagenomes</taxon>
        <taxon>ecological metagenomes</taxon>
    </lineage>
</organism>
<sequence length="244" mass="27858">TFLQTTERSFDIINISLLDSLTASAAGLYALNESHLYTIEAIEQALSKLRPKGILSITRMLKNPPRDSLKTLATVAEALGKYRASHPAEHIIMIRSWATATIVVSPHPFSDSQIRDARDFVSRCSFDFVHFPGIKPQDINLNHILEEPVYYQSAQRILSDESATFYHSYPYNIYPATDDRPYFFDFFKWKTLPHMIRAMPRQWLLFSEWGYLILAATLLQAVCASTVFIILPLFIAKPIKAVRS</sequence>
<dbReference type="EMBL" id="BARS01047489">
    <property type="protein sequence ID" value="GAG40297.1"/>
    <property type="molecule type" value="Genomic_DNA"/>
</dbReference>
<name>X0XYL5_9ZZZZ</name>
<feature type="non-terminal residue" evidence="2">
    <location>
        <position position="244"/>
    </location>
</feature>
<dbReference type="InterPro" id="IPR029063">
    <property type="entry name" value="SAM-dependent_MTases_sf"/>
</dbReference>
<keyword evidence="1" id="KW-0812">Transmembrane</keyword>
<dbReference type="Gene3D" id="3.40.50.150">
    <property type="entry name" value="Vaccinia Virus protein VP39"/>
    <property type="match status" value="1"/>
</dbReference>
<feature type="non-terminal residue" evidence="2">
    <location>
        <position position="1"/>
    </location>
</feature>
<feature type="transmembrane region" description="Helical" evidence="1">
    <location>
        <begin position="209"/>
        <end position="235"/>
    </location>
</feature>
<comment type="caution">
    <text evidence="2">The sequence shown here is derived from an EMBL/GenBank/DDBJ whole genome shotgun (WGS) entry which is preliminary data.</text>
</comment>
<keyword evidence="1" id="KW-1133">Transmembrane helix</keyword>
<keyword evidence="1" id="KW-0472">Membrane</keyword>
<evidence type="ECO:0000256" key="1">
    <source>
        <dbReference type="SAM" id="Phobius"/>
    </source>
</evidence>
<gene>
    <name evidence="2" type="ORF">S01H1_71325</name>
</gene>
<protein>
    <recommendedName>
        <fullName evidence="3">PABS domain-containing protein</fullName>
    </recommendedName>
</protein>
<evidence type="ECO:0000313" key="2">
    <source>
        <dbReference type="EMBL" id="GAG40297.1"/>
    </source>
</evidence>
<proteinExistence type="predicted"/>